<evidence type="ECO:0000313" key="2">
    <source>
        <dbReference type="Proteomes" id="UP001055879"/>
    </source>
</evidence>
<protein>
    <submittedName>
        <fullName evidence="1">Uncharacterized protein</fullName>
    </submittedName>
</protein>
<proteinExistence type="predicted"/>
<evidence type="ECO:0000313" key="1">
    <source>
        <dbReference type="EMBL" id="KAI3680541.1"/>
    </source>
</evidence>
<accession>A0ACB8Y6T0</accession>
<comment type="caution">
    <text evidence="1">The sequence shown here is derived from an EMBL/GenBank/DDBJ whole genome shotgun (WGS) entry which is preliminary data.</text>
</comment>
<organism evidence="1 2">
    <name type="scientific">Arctium lappa</name>
    <name type="common">Greater burdock</name>
    <name type="synonym">Lappa major</name>
    <dbReference type="NCBI Taxonomy" id="4217"/>
    <lineage>
        <taxon>Eukaryota</taxon>
        <taxon>Viridiplantae</taxon>
        <taxon>Streptophyta</taxon>
        <taxon>Embryophyta</taxon>
        <taxon>Tracheophyta</taxon>
        <taxon>Spermatophyta</taxon>
        <taxon>Magnoliopsida</taxon>
        <taxon>eudicotyledons</taxon>
        <taxon>Gunneridae</taxon>
        <taxon>Pentapetalae</taxon>
        <taxon>asterids</taxon>
        <taxon>campanulids</taxon>
        <taxon>Asterales</taxon>
        <taxon>Asteraceae</taxon>
        <taxon>Carduoideae</taxon>
        <taxon>Cardueae</taxon>
        <taxon>Arctiinae</taxon>
        <taxon>Arctium</taxon>
    </lineage>
</organism>
<dbReference type="Proteomes" id="UP001055879">
    <property type="component" value="Linkage Group LG13"/>
</dbReference>
<name>A0ACB8Y6T0_ARCLA</name>
<sequence length="159" mass="18213">MAEISRKFDVEKLISYSDDLVKLLKDEKDINDLNHCVEKSDALRSRCRSDHAGVQSSLEAITNQIKDLEEQRSSIEERRQVLKKLKQDEAKAQMTLSMYASVTRIIPDLNDKSKISGRILCRVCLLDSNLPSSFCICNSLIRQSQILLTKKRKRLKNSS</sequence>
<keyword evidence="2" id="KW-1185">Reference proteome</keyword>
<reference evidence="1 2" key="2">
    <citation type="journal article" date="2022" name="Mol. Ecol. Resour.">
        <title>The genomes of chicory, endive, great burdock and yacon provide insights into Asteraceae paleo-polyploidization history and plant inulin production.</title>
        <authorList>
            <person name="Fan W."/>
            <person name="Wang S."/>
            <person name="Wang H."/>
            <person name="Wang A."/>
            <person name="Jiang F."/>
            <person name="Liu H."/>
            <person name="Zhao H."/>
            <person name="Xu D."/>
            <person name="Zhang Y."/>
        </authorList>
    </citation>
    <scope>NUCLEOTIDE SEQUENCE [LARGE SCALE GENOMIC DNA]</scope>
    <source>
        <strain evidence="2">cv. Niubang</strain>
    </source>
</reference>
<dbReference type="EMBL" id="CM042059">
    <property type="protein sequence ID" value="KAI3680541.1"/>
    <property type="molecule type" value="Genomic_DNA"/>
</dbReference>
<reference evidence="2" key="1">
    <citation type="journal article" date="2022" name="Mol. Ecol. Resour.">
        <title>The genomes of chicory, endive, great burdock and yacon provide insights into Asteraceae palaeo-polyploidization history and plant inulin production.</title>
        <authorList>
            <person name="Fan W."/>
            <person name="Wang S."/>
            <person name="Wang H."/>
            <person name="Wang A."/>
            <person name="Jiang F."/>
            <person name="Liu H."/>
            <person name="Zhao H."/>
            <person name="Xu D."/>
            <person name="Zhang Y."/>
        </authorList>
    </citation>
    <scope>NUCLEOTIDE SEQUENCE [LARGE SCALE GENOMIC DNA]</scope>
    <source>
        <strain evidence="2">cv. Niubang</strain>
    </source>
</reference>
<gene>
    <name evidence="1" type="ORF">L6452_35313</name>
</gene>